<gene>
    <name evidence="1" type="primary">gph_5</name>
    <name evidence="1" type="ORF">Hgul01_03707</name>
</gene>
<dbReference type="PRINTS" id="PR00413">
    <property type="entry name" value="HADHALOGNASE"/>
</dbReference>
<dbReference type="SUPFAM" id="SSF56784">
    <property type="entry name" value="HAD-like"/>
    <property type="match status" value="1"/>
</dbReference>
<dbReference type="SFLD" id="SFLDG01129">
    <property type="entry name" value="C1.5:_HAD__Beta-PGM__Phosphata"/>
    <property type="match status" value="1"/>
</dbReference>
<dbReference type="InterPro" id="IPR036412">
    <property type="entry name" value="HAD-like_sf"/>
</dbReference>
<keyword evidence="2" id="KW-1185">Reference proteome</keyword>
<organism evidence="1 2">
    <name type="scientific">Herpetosiphon gulosus</name>
    <dbReference type="NCBI Taxonomy" id="1973496"/>
    <lineage>
        <taxon>Bacteria</taxon>
        <taxon>Bacillati</taxon>
        <taxon>Chloroflexota</taxon>
        <taxon>Chloroflexia</taxon>
        <taxon>Herpetosiphonales</taxon>
        <taxon>Herpetosiphonaceae</taxon>
        <taxon>Herpetosiphon</taxon>
    </lineage>
</organism>
<dbReference type="PANTHER" id="PTHR46191">
    <property type="match status" value="1"/>
</dbReference>
<dbReference type="InterPro" id="IPR041492">
    <property type="entry name" value="HAD_2"/>
</dbReference>
<dbReference type="NCBIfam" id="TIGR01549">
    <property type="entry name" value="HAD-SF-IA-v1"/>
    <property type="match status" value="1"/>
</dbReference>
<dbReference type="PANTHER" id="PTHR46191:SF2">
    <property type="entry name" value="HALOACID DEHALOGENASE-LIKE HYDROLASE DOMAIN-CONTAINING PROTEIN 3"/>
    <property type="match status" value="1"/>
</dbReference>
<dbReference type="Gene3D" id="3.40.50.1000">
    <property type="entry name" value="HAD superfamily/HAD-like"/>
    <property type="match status" value="1"/>
</dbReference>
<protein>
    <submittedName>
        <fullName evidence="1">Phosphoglycolate phosphatase</fullName>
    </submittedName>
</protein>
<dbReference type="Gene3D" id="1.10.150.720">
    <property type="entry name" value="Haloacid dehalogenase-like hydrolase"/>
    <property type="match status" value="1"/>
</dbReference>
<reference evidence="1 2" key="1">
    <citation type="submission" date="2024-02" db="EMBL/GenBank/DDBJ databases">
        <title>Herpetosiphon gulosus NBRC 112829.</title>
        <authorList>
            <person name="Ichikawa N."/>
            <person name="Katano-Makiyama Y."/>
            <person name="Hidaka K."/>
        </authorList>
    </citation>
    <scope>NUCLEOTIDE SEQUENCE [LARGE SCALE GENOMIC DNA]</scope>
    <source>
        <strain evidence="1 2">NBRC 112829</strain>
    </source>
</reference>
<comment type="caution">
    <text evidence="1">The sequence shown here is derived from an EMBL/GenBank/DDBJ whole genome shotgun (WGS) entry which is preliminary data.</text>
</comment>
<evidence type="ECO:0000313" key="2">
    <source>
        <dbReference type="Proteomes" id="UP001428290"/>
    </source>
</evidence>
<sequence>MLRFPVVCFDVGFTLLDERVDAHDLIGEVLQELGLQVEPSLIRDARKATNRWYHQRYHSLDNNDWSSDATIRTLWLEFYQHLFDQIDPTLDHALLGDRLIAHYEQPENWVPFNDVRETLDSLQAKGIRIGIVSDWASSLRPILTYNKLLPYFDFAVISADAGYAKPMTDLYQLAIKRSGVAADQIIHIGDSYYADVLGARAVGMQAALIDRHKRIPKADCPILHDLRDLLQLV</sequence>
<dbReference type="InterPro" id="IPR023214">
    <property type="entry name" value="HAD_sf"/>
</dbReference>
<dbReference type="InterPro" id="IPR051828">
    <property type="entry name" value="HAD-like_hydrolase_domain"/>
</dbReference>
<dbReference type="InterPro" id="IPR044924">
    <property type="entry name" value="HAD-SF_hydro_IA_REG-2-like_cap"/>
</dbReference>
<dbReference type="SFLD" id="SFLDS00003">
    <property type="entry name" value="Haloacid_Dehalogenase"/>
    <property type="match status" value="1"/>
</dbReference>
<proteinExistence type="predicted"/>
<accession>A0ABP9X3A4</accession>
<dbReference type="RefSeq" id="WP_345723486.1">
    <property type="nucleotide sequence ID" value="NZ_BAABRU010000013.1"/>
</dbReference>
<dbReference type="Proteomes" id="UP001428290">
    <property type="component" value="Unassembled WGS sequence"/>
</dbReference>
<name>A0ABP9X3A4_9CHLR</name>
<dbReference type="Pfam" id="PF13419">
    <property type="entry name" value="HAD_2"/>
    <property type="match status" value="1"/>
</dbReference>
<evidence type="ECO:0000313" key="1">
    <source>
        <dbReference type="EMBL" id="GAA5529893.1"/>
    </source>
</evidence>
<dbReference type="InterPro" id="IPR006439">
    <property type="entry name" value="HAD-SF_hydro_IA"/>
</dbReference>
<dbReference type="EMBL" id="BAABRU010000013">
    <property type="protein sequence ID" value="GAA5529893.1"/>
    <property type="molecule type" value="Genomic_DNA"/>
</dbReference>